<dbReference type="AlphaFoldDB" id="A0A5N0DMN2"/>
<dbReference type="Gene3D" id="3.40.50.150">
    <property type="entry name" value="Vaccinia Virus protein VP39"/>
    <property type="match status" value="1"/>
</dbReference>
<dbReference type="Pfam" id="PF04072">
    <property type="entry name" value="LCM"/>
    <property type="match status" value="1"/>
</dbReference>
<evidence type="ECO:0000256" key="2">
    <source>
        <dbReference type="ARBA" id="ARBA00022679"/>
    </source>
</evidence>
<sequence length="140" mass="15265">NGFDPGVPTAWLVEGLLRYVPADAQDRLLTAIAALSAPGSRVAINTTPRDLTSKMQEQEDARDRMLASLGIDLDVDALWYPADGRTDPVGWFTEQGWTVVCVDPVAVLTGRDRRVPSEVAEEMRSHMLMTATRPGGDNTL</sequence>
<keyword evidence="2 3" id="KW-0808">Transferase</keyword>
<keyword evidence="1 3" id="KW-0489">Methyltransferase</keyword>
<comment type="caution">
    <text evidence="3">The sequence shown here is derived from an EMBL/GenBank/DDBJ whole genome shotgun (WGS) entry which is preliminary data.</text>
</comment>
<gene>
    <name evidence="3" type="ORF">F3087_44780</name>
</gene>
<organism evidence="3 4">
    <name type="scientific">Nocardia colli</name>
    <dbReference type="NCBI Taxonomy" id="2545717"/>
    <lineage>
        <taxon>Bacteria</taxon>
        <taxon>Bacillati</taxon>
        <taxon>Actinomycetota</taxon>
        <taxon>Actinomycetes</taxon>
        <taxon>Mycobacteriales</taxon>
        <taxon>Nocardiaceae</taxon>
        <taxon>Nocardia</taxon>
    </lineage>
</organism>
<dbReference type="PANTHER" id="PTHR43619:SF2">
    <property type="entry name" value="S-ADENOSYL-L-METHIONINE-DEPENDENT METHYLTRANSFERASES SUPERFAMILY PROTEIN"/>
    <property type="match status" value="1"/>
</dbReference>
<dbReference type="Proteomes" id="UP000323876">
    <property type="component" value="Unassembled WGS sequence"/>
</dbReference>
<dbReference type="InterPro" id="IPR029063">
    <property type="entry name" value="SAM-dependent_MTases_sf"/>
</dbReference>
<dbReference type="EMBL" id="VXLC01000051">
    <property type="protein sequence ID" value="KAA8877294.1"/>
    <property type="molecule type" value="Genomic_DNA"/>
</dbReference>
<protein>
    <submittedName>
        <fullName evidence="3">SAM-dependent methyltransferase</fullName>
    </submittedName>
</protein>
<evidence type="ECO:0000256" key="1">
    <source>
        <dbReference type="ARBA" id="ARBA00022603"/>
    </source>
</evidence>
<dbReference type="PANTHER" id="PTHR43619">
    <property type="entry name" value="S-ADENOSYL-L-METHIONINE-DEPENDENT METHYLTRANSFERASE YKTD-RELATED"/>
    <property type="match status" value="1"/>
</dbReference>
<dbReference type="SUPFAM" id="SSF53335">
    <property type="entry name" value="S-adenosyl-L-methionine-dependent methyltransferases"/>
    <property type="match status" value="1"/>
</dbReference>
<dbReference type="GO" id="GO:0008168">
    <property type="term" value="F:methyltransferase activity"/>
    <property type="evidence" value="ECO:0007669"/>
    <property type="project" value="UniProtKB-KW"/>
</dbReference>
<feature type="non-terminal residue" evidence="3">
    <location>
        <position position="1"/>
    </location>
</feature>
<dbReference type="RefSeq" id="WP_191094459.1">
    <property type="nucleotide sequence ID" value="NZ_VXLC01000051.1"/>
</dbReference>
<proteinExistence type="predicted"/>
<accession>A0A5N0DMN2</accession>
<keyword evidence="4" id="KW-1185">Reference proteome</keyword>
<name>A0A5N0DMN2_9NOCA</name>
<dbReference type="InterPro" id="IPR007213">
    <property type="entry name" value="Ppm1/Ppm2/Tcmp"/>
</dbReference>
<reference evidence="3 4" key="1">
    <citation type="submission" date="2019-09" db="EMBL/GenBank/DDBJ databases">
        <authorList>
            <person name="Wang X."/>
        </authorList>
    </citation>
    <scope>NUCLEOTIDE SEQUENCE [LARGE SCALE GENOMIC DNA]</scope>
    <source>
        <strain evidence="3 4">CICC 11023</strain>
    </source>
</reference>
<evidence type="ECO:0000313" key="3">
    <source>
        <dbReference type="EMBL" id="KAA8877294.1"/>
    </source>
</evidence>
<evidence type="ECO:0000313" key="4">
    <source>
        <dbReference type="Proteomes" id="UP000323876"/>
    </source>
</evidence>
<dbReference type="GO" id="GO:0032259">
    <property type="term" value="P:methylation"/>
    <property type="evidence" value="ECO:0007669"/>
    <property type="project" value="UniProtKB-KW"/>
</dbReference>